<gene>
    <name evidence="1" type="ORF">BS297_17800</name>
</gene>
<name>A0A0C2ZNE1_RHOER</name>
<comment type="caution">
    <text evidence="1">The sequence shown here is derived from an EMBL/GenBank/DDBJ whole genome shotgun (WGS) entry which is preliminary data.</text>
</comment>
<organism evidence="1 2">
    <name type="scientific">Rhodococcus erythropolis</name>
    <name type="common">Arthrobacter picolinophilus</name>
    <dbReference type="NCBI Taxonomy" id="1833"/>
    <lineage>
        <taxon>Bacteria</taxon>
        <taxon>Bacillati</taxon>
        <taxon>Actinomycetota</taxon>
        <taxon>Actinomycetes</taxon>
        <taxon>Mycobacteriales</taxon>
        <taxon>Nocardiaceae</taxon>
        <taxon>Rhodococcus</taxon>
        <taxon>Rhodococcus erythropolis group</taxon>
    </lineage>
</organism>
<accession>A0A0C2ZNE1</accession>
<evidence type="ECO:0000313" key="2">
    <source>
        <dbReference type="Proteomes" id="UP000325576"/>
    </source>
</evidence>
<protein>
    <submittedName>
        <fullName evidence="1">Uncharacterized protein</fullName>
    </submittedName>
</protein>
<sequence>MGTVSRTFEDFEDLAEAMYRSGRFVDSSDVADAAVSAYEAGEYFYAVVSMVEFAADHQIPLGDFAGEVDRLIIPLFDDEIDLAAFREYLDKVPHRRAV</sequence>
<dbReference type="AlphaFoldDB" id="A0A0C2ZNE1"/>
<dbReference type="Proteomes" id="UP000325576">
    <property type="component" value="Unassembled WGS sequence"/>
</dbReference>
<evidence type="ECO:0000313" key="1">
    <source>
        <dbReference type="EMBL" id="KAB2584001.1"/>
    </source>
</evidence>
<reference evidence="1 2" key="1">
    <citation type="journal article" date="2017" name="Poromechanics V (2013)">
        <title>Genomic Characterization of the Arsenic-Tolerant Actinobacterium, &lt;i&gt;Rhodococcus erythropolis&lt;/i&gt; S43.</title>
        <authorList>
            <person name="Retamal-Morales G."/>
            <person name="Mehnert M."/>
            <person name="Schwabe R."/>
            <person name="Tischler D."/>
            <person name="Schloemann M."/>
            <person name="Levican G.J."/>
        </authorList>
    </citation>
    <scope>NUCLEOTIDE SEQUENCE [LARGE SCALE GENOMIC DNA]</scope>
    <source>
        <strain evidence="1 2">S43</strain>
    </source>
</reference>
<dbReference type="EMBL" id="MRBO01000482">
    <property type="protein sequence ID" value="KAB2584001.1"/>
    <property type="molecule type" value="Genomic_DNA"/>
</dbReference>
<proteinExistence type="predicted"/>